<accession>A0A8J5XWE9</accession>
<sequence>MATTAQFSSPPWSLRKGSGRVQRRLSATRNTVGQDGAPLLSTLHAAELGLVVGFVRVEDALALALVSRATRDLVYARFPRPPPLDSGWGFALPCAARAPRLSTPTAAALDSIARLRWAARCGCHLSEAMAEQCAARSADPRLLDELRTRGVVLSARTKGRVGAFGDLGLSAVEHANPSLNASRATARAPANRFGGFDSVARLRRGASDGDGEGASGSGGAAKRAAAVVARLMSLVATVRGALATGAARGGTARTAEPAEVAVSGSVARGVRV</sequence>
<evidence type="ECO:0000256" key="1">
    <source>
        <dbReference type="SAM" id="MobiDB-lite"/>
    </source>
</evidence>
<dbReference type="AlphaFoldDB" id="A0A8J5XWE9"/>
<reference evidence="2" key="1">
    <citation type="submission" date="2021-05" db="EMBL/GenBank/DDBJ databases">
        <title>The genome of the haptophyte Pavlova lutheri (Diacronema luteri, Pavlovales) - a model for lipid biosynthesis in eukaryotic algae.</title>
        <authorList>
            <person name="Hulatt C.J."/>
            <person name="Posewitz M.C."/>
        </authorList>
    </citation>
    <scope>NUCLEOTIDE SEQUENCE</scope>
    <source>
        <strain evidence="2">NIVA-4/92</strain>
    </source>
</reference>
<keyword evidence="3" id="KW-1185">Reference proteome</keyword>
<comment type="caution">
    <text evidence="2">The sequence shown here is derived from an EMBL/GenBank/DDBJ whole genome shotgun (WGS) entry which is preliminary data.</text>
</comment>
<feature type="compositionally biased region" description="Polar residues" evidence="1">
    <location>
        <begin position="1"/>
        <end position="11"/>
    </location>
</feature>
<organism evidence="2 3">
    <name type="scientific">Diacronema lutheri</name>
    <name type="common">Unicellular marine alga</name>
    <name type="synonym">Monochrysis lutheri</name>
    <dbReference type="NCBI Taxonomy" id="2081491"/>
    <lineage>
        <taxon>Eukaryota</taxon>
        <taxon>Haptista</taxon>
        <taxon>Haptophyta</taxon>
        <taxon>Pavlovophyceae</taxon>
        <taxon>Pavlovales</taxon>
        <taxon>Pavlovaceae</taxon>
        <taxon>Diacronema</taxon>
    </lineage>
</organism>
<feature type="region of interest" description="Disordered" evidence="1">
    <location>
        <begin position="246"/>
        <end position="272"/>
    </location>
</feature>
<name>A0A8J5XWE9_DIALT</name>
<feature type="compositionally biased region" description="Low complexity" evidence="1">
    <location>
        <begin position="246"/>
        <end position="255"/>
    </location>
</feature>
<gene>
    <name evidence="2" type="ORF">KFE25_008702</name>
</gene>
<protein>
    <submittedName>
        <fullName evidence="2">Uncharacterized protein</fullName>
    </submittedName>
</protein>
<evidence type="ECO:0000313" key="2">
    <source>
        <dbReference type="EMBL" id="KAG8470281.1"/>
    </source>
</evidence>
<dbReference type="EMBL" id="JAGTXO010000001">
    <property type="protein sequence ID" value="KAG8470281.1"/>
    <property type="molecule type" value="Genomic_DNA"/>
</dbReference>
<feature type="region of interest" description="Disordered" evidence="1">
    <location>
        <begin position="1"/>
        <end position="20"/>
    </location>
</feature>
<proteinExistence type="predicted"/>
<dbReference type="Proteomes" id="UP000751190">
    <property type="component" value="Unassembled WGS sequence"/>
</dbReference>
<evidence type="ECO:0000313" key="3">
    <source>
        <dbReference type="Proteomes" id="UP000751190"/>
    </source>
</evidence>